<dbReference type="GO" id="GO:0005509">
    <property type="term" value="F:calcium ion binding"/>
    <property type="evidence" value="ECO:0007669"/>
    <property type="project" value="InterPro"/>
</dbReference>
<feature type="compositionally biased region" description="Low complexity" evidence="1">
    <location>
        <begin position="1360"/>
        <end position="1371"/>
    </location>
</feature>
<dbReference type="RefSeq" id="WP_086066471.1">
    <property type="nucleotide sequence ID" value="NZ_CP021108.1"/>
</dbReference>
<feature type="region of interest" description="Disordered" evidence="1">
    <location>
        <begin position="1149"/>
        <end position="1180"/>
    </location>
</feature>
<dbReference type="SUPFAM" id="SSF49313">
    <property type="entry name" value="Cadherin-like"/>
    <property type="match status" value="1"/>
</dbReference>
<organism evidence="3 4">
    <name type="scientific">Bordetella genomosp. 8</name>
    <dbReference type="NCBI Taxonomy" id="1416806"/>
    <lineage>
        <taxon>Bacteria</taxon>
        <taxon>Pseudomonadati</taxon>
        <taxon>Pseudomonadota</taxon>
        <taxon>Betaproteobacteria</taxon>
        <taxon>Burkholderiales</taxon>
        <taxon>Alcaligenaceae</taxon>
        <taxon>Bordetella</taxon>
    </lineage>
</organism>
<feature type="region of interest" description="Disordered" evidence="1">
    <location>
        <begin position="1355"/>
        <end position="1384"/>
    </location>
</feature>
<dbReference type="InterPro" id="IPR015919">
    <property type="entry name" value="Cadherin-like_sf"/>
</dbReference>
<evidence type="ECO:0000313" key="4">
    <source>
        <dbReference type="Proteomes" id="UP000194151"/>
    </source>
</evidence>
<dbReference type="KEGG" id="bgv:CAL12_21455"/>
<feature type="compositionally biased region" description="Polar residues" evidence="1">
    <location>
        <begin position="1155"/>
        <end position="1164"/>
    </location>
</feature>
<evidence type="ECO:0000313" key="3">
    <source>
        <dbReference type="EMBL" id="ARP83129.1"/>
    </source>
</evidence>
<feature type="compositionally biased region" description="Low complexity" evidence="1">
    <location>
        <begin position="718"/>
        <end position="736"/>
    </location>
</feature>
<feature type="domain" description="Dystroglycan-type cadherin-like" evidence="2">
    <location>
        <begin position="2133"/>
        <end position="2233"/>
    </location>
</feature>
<keyword evidence="4" id="KW-1185">Reference proteome</keyword>
<dbReference type="GO" id="GO:0016020">
    <property type="term" value="C:membrane"/>
    <property type="evidence" value="ECO:0007669"/>
    <property type="project" value="InterPro"/>
</dbReference>
<dbReference type="InterPro" id="IPR025592">
    <property type="entry name" value="DUF4347"/>
</dbReference>
<dbReference type="Pfam" id="PF14252">
    <property type="entry name" value="DUF4347"/>
    <property type="match status" value="1"/>
</dbReference>
<protein>
    <recommendedName>
        <fullName evidence="2">Dystroglycan-type cadherin-like domain-containing protein</fullName>
    </recommendedName>
</protein>
<feature type="compositionally biased region" description="Pro residues" evidence="1">
    <location>
        <begin position="1996"/>
        <end position="2031"/>
    </location>
</feature>
<accession>A0A1W6YQC1</accession>
<reference evidence="3 4" key="1">
    <citation type="submission" date="2017-05" db="EMBL/GenBank/DDBJ databases">
        <title>Complete and WGS of Bordetella genogroups.</title>
        <authorList>
            <person name="Spilker T."/>
            <person name="LiPuma J."/>
        </authorList>
    </citation>
    <scope>NUCLEOTIDE SEQUENCE [LARGE SCALE GENOMIC DNA]</scope>
    <source>
        <strain evidence="3 4">AU19157</strain>
    </source>
</reference>
<dbReference type="Pfam" id="PF19077">
    <property type="entry name" value="Big_13"/>
    <property type="match status" value="3"/>
</dbReference>
<dbReference type="NCBIfam" id="NF033510">
    <property type="entry name" value="Ca_tandemer"/>
    <property type="match status" value="3"/>
</dbReference>
<dbReference type="OrthoDB" id="6091599at2"/>
<dbReference type="InterPro" id="IPR013783">
    <property type="entry name" value="Ig-like_fold"/>
</dbReference>
<dbReference type="Pfam" id="PF17936">
    <property type="entry name" value="Big_6"/>
    <property type="match status" value="1"/>
</dbReference>
<dbReference type="InterPro" id="IPR041498">
    <property type="entry name" value="Big_6"/>
</dbReference>
<dbReference type="InterPro" id="IPR006644">
    <property type="entry name" value="Cadg"/>
</dbReference>
<dbReference type="InterPro" id="IPR044048">
    <property type="entry name" value="Big_12"/>
</dbReference>
<dbReference type="STRING" id="1416806.CAL12_21455"/>
<feature type="compositionally biased region" description="Polar residues" evidence="1">
    <location>
        <begin position="1372"/>
        <end position="1381"/>
    </location>
</feature>
<proteinExistence type="predicted"/>
<dbReference type="Pfam" id="PF19078">
    <property type="entry name" value="Big_12"/>
    <property type="match status" value="1"/>
</dbReference>
<feature type="region of interest" description="Disordered" evidence="1">
    <location>
        <begin position="1987"/>
        <end position="2033"/>
    </location>
</feature>
<name>A0A1W6YQC1_9BORD</name>
<feature type="compositionally biased region" description="Low complexity" evidence="1">
    <location>
        <begin position="1165"/>
        <end position="1180"/>
    </location>
</feature>
<evidence type="ECO:0000256" key="1">
    <source>
        <dbReference type="SAM" id="MobiDB-lite"/>
    </source>
</evidence>
<feature type="region of interest" description="Disordered" evidence="1">
    <location>
        <begin position="718"/>
        <end position="737"/>
    </location>
</feature>
<dbReference type="Gene3D" id="2.60.40.10">
    <property type="entry name" value="Immunoglobulins"/>
    <property type="match status" value="8"/>
</dbReference>
<gene>
    <name evidence="3" type="ORF">CAL12_21455</name>
</gene>
<dbReference type="InterPro" id="IPR044016">
    <property type="entry name" value="Big_13"/>
</dbReference>
<dbReference type="SMART" id="SM00736">
    <property type="entry name" value="CADG"/>
    <property type="match status" value="1"/>
</dbReference>
<evidence type="ECO:0000259" key="2">
    <source>
        <dbReference type="SMART" id="SM00736"/>
    </source>
</evidence>
<dbReference type="EMBL" id="CP021108">
    <property type="protein sequence ID" value="ARP83129.1"/>
    <property type="molecule type" value="Genomic_DNA"/>
</dbReference>
<sequence>MNDLFLPFRLIHQSRASQAGAAPRQNLRRASRVLSLEPRFMFDGAAAATAAHDTQAKPDAHAAAQAAEAAAAAHQVREADASRNNGRKEVVFVDTSVADYRTLEAGVRAGVAIVEFDGNKEGLAQIAGWARSHGGYDAIHILSHGSEGKLNLGTDVLTDASLSSSTVQAELAEIGRALNAGGDLLLYGCDIASGSDGQRLIDDMARLTGADVAASTDATGAADRGGDWSLEAHTGQIDARALQIADYHGLLTVVTFTDSDADYSSMLIQKQLGGATVSFTGGTGFGGMGIDDLSYGSDGLYAYEGTGGGNDIKLTISIQAGYEFDVGSFQVGVASGSLAMQVRYANGSTANFTINSLVNAWQTLSSFSSPLNHVTQVVLSSSDFGLFQNFDILNVKAIPAFPVATDANISITSTGSGVGGAYRIGDTVTAVWDNTATGDNNAELNGVTMDFSQFGGPSTVAATNSGGIWTASYTLVAGSVDATNRNVRVSAFNDAGTAFTGDTTNLSVDIVAPIVTDARIGITSAGSGPGGTYRIGDTITAIWDNTAGGDSNSDSLGSVRFDFSQFGGGASVVGVNTGGIWSASYTIASGAVDAVARNVTVTVTDNAGNITTAADTSNLTIDNVAPTVTDGNVGITGGTGIGGAYRIGDTVTATWNNTAAGDNNVDTLSGVTFDFSQFGGGAAVAATNSGGVWTATYTIVAGALDGVANRNVSVKVTDNAGNTTTTSDTSNATVDNVKPTSAVSNASLSADTGDSATDFVTNVASQTITATLSSAPNPGDVVYGSLDNGQSWVNLTSHVSGTSLTWTGAVLSGSNTLLLKVTDAAGNDGTVYAQAYVLDTTAPAPSSTPDMTAGTDSGASATDNITSDTTPTFTGTAESGTTVELYDGATLLGSTTAAGGTWSFTAPALAEGSHVVTAVVTDLAGNAASASPGLTFTVDTTAPTGLDLSTTTVTSVSASAGSSIATLSSTDGLAVSYSLAAGNGTNDANNGSFAIVGNALRVGGASLSMGSYHIYVAASDTAGNVSYRAFTFTVSDIPTVSAIGRAGGASVQVGASATSVSYTVTFSEAVTGVDASDFTLTPTGTASGRIASVSGGGSTYTVVVDMLGGDGMLRLDLNGASTGIENAGGIAIQGGYNAGETYALDHTAPAAPSAPNMTSATDAGTSNSDNITSDTTPTFTGTAETGSTVTLYDTDGTTVLGSVVATAGNWSITSLALSAGAHTLTAKATDPAGNVSAASAGLDVTIDTTAPALTISSDVATLKMGETATITFTFSEDPGTTFTSADIVVSGGTLGPLSGSGTTRTATFTPTPNVDAGSASISVTASSYIDVAGNSGAGALLPALSFDTLAPDVPSQPVMTSGSDSGTSHSDNITSNDTPVFTGTGENGSTVTLYDGDGSVLGSVAVAGGVWSITSVPLTDGSHTITAKATDAAGNVSGASSGLLVTIDTTAPTTTVATAAFSVDSGIAGDFITNTAVQAISGTLSANLGSGESVEVSLDGGNSWIVAAATAGANTWSCLGALAASGTLQVRVVDAAGNSGAVFAHAYVLDTSAPEVGTVTVPANGTYYAGQNLDFTVHFSEAVTVDTTGGTPRIALAIGTTTVYATYQSGSGTSDLVFRYTVTNADHDADGVTIGGLNANGGALADLAGNDATLTLNNVGSTAAINVDGTRTVVTDVAATTPDGLYKAGDTVAVTVTFSRAVTVDTAGGTPTLSLNNGGTARYTSGSGSTTLVFTYIIGAGQDTADLDYAAIGALLLNGGAIRQSAGMQDASLDLAAPGGAGSLGANKAIVIDTTAPSAAFADLALSADTGASQGDFITAVAGQTIRATLSHPLDSGDRAYGSLDGGATWIDITGKITGTTLAWDGVTLAASGTLQLRVVDAAGNTGPVHGQAYEVDATPPATPTVVSVQGAGGAPVLVGDAALGAGESLTVRVGDAVYRVVPVGGRWSLDLASATPASGSITLEAGASYGVTATVTDVAGNASSASGVLSLAASPQPPQPPQPPDSPPPATPPATPEQALPPPLPRPLPPIFSVTAPLPFDRDRAADRPLSGVITLQEPAIEFLPPRLQSSLLAEGLAGDLSAVMPSLAGTGIAYPSDGLRDLGRPDRSALTHGSSFQVVVMPSSAENQGLMLNRGMGDLIVAPASRVEVSIPPDAFAHTDPNAAIQLVAQLRDGKPLPAWVRFDSRAGKFVVDAPSGMSGEIAVRVIARDAAGNEAQTVFHIRVGARQASMLSGHEGRAGLSDQLHQAAQQRGGTGVVDRLAALARSLQGPGA</sequence>
<feature type="region of interest" description="Disordered" evidence="1">
    <location>
        <begin position="843"/>
        <end position="878"/>
    </location>
</feature>
<dbReference type="Proteomes" id="UP000194151">
    <property type="component" value="Chromosome"/>
</dbReference>